<evidence type="ECO:0000313" key="4">
    <source>
        <dbReference type="Proteomes" id="UP000318413"/>
    </source>
</evidence>
<sequence length="420" mass="42663">MRTSPIRGNPSALIDAKGNVLVLAALAMPVLVGAAGLATDTVQWALTKRVLQQQADAGAMSGAYARAQGADVPSAVKGDLNATAKVRLFGPPIIENGPTVGAYAGQSQAVRVVLSSRQALPFSGLFLSTAPILTVEATSLVASSGQYCVIALDPDNVTGIRISGNATLDLGCGINANAKGSSAISAAGSSYANVTAAAAVGLVPASGAFPDSTKIFSHALPQSDPFAKLPDPYIAHCNNYLRVNPNLERDVTPGCYSGFDIKGTVNFAPGIYYIDGSSGGTFNIGSQATLTGSDVTFILTSSSAITNPATIATADVDGGATINLSASTSGAYAGVLFYQDRRALDNTTNLINGNADSSIQGAVYFPGQAISYTGNAGMKTDCFQLVARRATFSGNSSISNTCDQASGAHAFLGTIVRLVG</sequence>
<keyword evidence="1" id="KW-1133">Transmembrane helix</keyword>
<name>A0A502CJ17_9SPHN</name>
<accession>A0A502CJ17</accession>
<dbReference type="EMBL" id="RCZK01000004">
    <property type="protein sequence ID" value="TPG13187.1"/>
    <property type="molecule type" value="Genomic_DNA"/>
</dbReference>
<keyword evidence="1" id="KW-0472">Membrane</keyword>
<feature type="transmembrane region" description="Helical" evidence="1">
    <location>
        <begin position="20"/>
        <end position="39"/>
    </location>
</feature>
<dbReference type="OrthoDB" id="7418984at2"/>
<evidence type="ECO:0000313" key="3">
    <source>
        <dbReference type="EMBL" id="TPG13187.1"/>
    </source>
</evidence>
<dbReference type="InterPro" id="IPR028087">
    <property type="entry name" value="Tad_N"/>
</dbReference>
<dbReference type="Pfam" id="PF13400">
    <property type="entry name" value="Tad"/>
    <property type="match status" value="1"/>
</dbReference>
<dbReference type="AlphaFoldDB" id="A0A502CJ17"/>
<protein>
    <recommendedName>
        <fullName evidence="2">Putative Flp pilus-assembly TadG-like N-terminal domain-containing protein</fullName>
    </recommendedName>
</protein>
<organism evidence="3 4">
    <name type="scientific">Sphingomonas oligophenolica</name>
    <dbReference type="NCBI Taxonomy" id="301154"/>
    <lineage>
        <taxon>Bacteria</taxon>
        <taxon>Pseudomonadati</taxon>
        <taxon>Pseudomonadota</taxon>
        <taxon>Alphaproteobacteria</taxon>
        <taxon>Sphingomonadales</taxon>
        <taxon>Sphingomonadaceae</taxon>
        <taxon>Sphingomonas</taxon>
    </lineage>
</organism>
<dbReference type="Proteomes" id="UP000318413">
    <property type="component" value="Unassembled WGS sequence"/>
</dbReference>
<keyword evidence="4" id="KW-1185">Reference proteome</keyword>
<evidence type="ECO:0000259" key="2">
    <source>
        <dbReference type="Pfam" id="PF13400"/>
    </source>
</evidence>
<reference evidence="3 4" key="1">
    <citation type="journal article" date="2019" name="Environ. Microbiol.">
        <title>Species interactions and distinct microbial communities in high Arctic permafrost affected cryosols are associated with the CH4 and CO2 gas fluxes.</title>
        <authorList>
            <person name="Altshuler I."/>
            <person name="Hamel J."/>
            <person name="Turney S."/>
            <person name="Magnuson E."/>
            <person name="Levesque R."/>
            <person name="Greer C."/>
            <person name="Whyte L.G."/>
        </authorList>
    </citation>
    <scope>NUCLEOTIDE SEQUENCE [LARGE SCALE GENOMIC DNA]</scope>
    <source>
        <strain evidence="3 4">S5.1</strain>
    </source>
</reference>
<keyword evidence="1" id="KW-0812">Transmembrane</keyword>
<feature type="domain" description="Putative Flp pilus-assembly TadG-like N-terminal" evidence="2">
    <location>
        <begin position="18"/>
        <end position="63"/>
    </location>
</feature>
<comment type="caution">
    <text evidence="3">The sequence shown here is derived from an EMBL/GenBank/DDBJ whole genome shotgun (WGS) entry which is preliminary data.</text>
</comment>
<gene>
    <name evidence="3" type="ORF">EAH84_07245</name>
</gene>
<evidence type="ECO:0000256" key="1">
    <source>
        <dbReference type="SAM" id="Phobius"/>
    </source>
</evidence>
<proteinExistence type="predicted"/>
<dbReference type="RefSeq" id="WP_140869929.1">
    <property type="nucleotide sequence ID" value="NZ_RCZK01000004.1"/>
</dbReference>